<gene>
    <name evidence="1" type="ORF">CYLTODRAFT_363159</name>
</gene>
<dbReference type="EMBL" id="KN881011">
    <property type="protein sequence ID" value="KIY61211.1"/>
    <property type="molecule type" value="Genomic_DNA"/>
</dbReference>
<dbReference type="AlphaFoldDB" id="A0A0D7AVC0"/>
<accession>A0A0D7AVC0</accession>
<reference evidence="1 2" key="1">
    <citation type="journal article" date="2015" name="Fungal Genet. Biol.">
        <title>Evolution of novel wood decay mechanisms in Agaricales revealed by the genome sequences of Fistulina hepatica and Cylindrobasidium torrendii.</title>
        <authorList>
            <person name="Floudas D."/>
            <person name="Held B.W."/>
            <person name="Riley R."/>
            <person name="Nagy L.G."/>
            <person name="Koehler G."/>
            <person name="Ransdell A.S."/>
            <person name="Younus H."/>
            <person name="Chow J."/>
            <person name="Chiniquy J."/>
            <person name="Lipzen A."/>
            <person name="Tritt A."/>
            <person name="Sun H."/>
            <person name="Haridas S."/>
            <person name="LaButti K."/>
            <person name="Ohm R.A."/>
            <person name="Kues U."/>
            <person name="Blanchette R.A."/>
            <person name="Grigoriev I.V."/>
            <person name="Minto R.E."/>
            <person name="Hibbett D.S."/>
        </authorList>
    </citation>
    <scope>NUCLEOTIDE SEQUENCE [LARGE SCALE GENOMIC DNA]</scope>
    <source>
        <strain evidence="1 2">FP15055 ss-10</strain>
    </source>
</reference>
<sequence>WAPRLHAEYFDYSKRVDAKYPEVPRNWRKSVFPMACFNMGRNVVCFRHRDIMNVPYGWCAITALGRFDHRRSACLVLWELGLFFEFPHGTTMYLPSASITHSNTELVGPEEERGSFTQYFPGFLLRFVDNNFMTDKELKVHSPSVFADLAVWKRDRWQRGLEKLSTLQEVLDRLSN</sequence>
<proteinExistence type="predicted"/>
<name>A0A0D7AVC0_9AGAR</name>
<dbReference type="OrthoDB" id="3253621at2759"/>
<evidence type="ECO:0000313" key="2">
    <source>
        <dbReference type="Proteomes" id="UP000054007"/>
    </source>
</evidence>
<protein>
    <submittedName>
        <fullName evidence="1">Uncharacterized protein</fullName>
    </submittedName>
</protein>
<organism evidence="1 2">
    <name type="scientific">Cylindrobasidium torrendii FP15055 ss-10</name>
    <dbReference type="NCBI Taxonomy" id="1314674"/>
    <lineage>
        <taxon>Eukaryota</taxon>
        <taxon>Fungi</taxon>
        <taxon>Dikarya</taxon>
        <taxon>Basidiomycota</taxon>
        <taxon>Agaricomycotina</taxon>
        <taxon>Agaricomycetes</taxon>
        <taxon>Agaricomycetidae</taxon>
        <taxon>Agaricales</taxon>
        <taxon>Marasmiineae</taxon>
        <taxon>Physalacriaceae</taxon>
        <taxon>Cylindrobasidium</taxon>
    </lineage>
</organism>
<feature type="non-terminal residue" evidence="1">
    <location>
        <position position="1"/>
    </location>
</feature>
<dbReference type="Proteomes" id="UP000054007">
    <property type="component" value="Unassembled WGS sequence"/>
</dbReference>
<dbReference type="Gene3D" id="3.60.130.30">
    <property type="match status" value="1"/>
</dbReference>
<evidence type="ECO:0000313" key="1">
    <source>
        <dbReference type="EMBL" id="KIY61211.1"/>
    </source>
</evidence>
<keyword evidence="2" id="KW-1185">Reference proteome</keyword>